<sequence length="121" mass="13284">MAGCTSSAELQTSREAEAQRDLGEALKGRVAGKPQNCLSSSQSTNGPQIIDAHTILYRDGRRVWRNDLAGNCPSLDPDDILVVELHGSQICKNDMFRPVDRGSQIPGAYCRFGQFTPYVKE</sequence>
<feature type="region of interest" description="Disordered" evidence="1">
    <location>
        <begin position="1"/>
        <end position="22"/>
    </location>
</feature>
<organism evidence="2 3">
    <name type="scientific">Sphingomonas psychrotolerans</name>
    <dbReference type="NCBI Taxonomy" id="1327635"/>
    <lineage>
        <taxon>Bacteria</taxon>
        <taxon>Pseudomonadati</taxon>
        <taxon>Pseudomonadota</taxon>
        <taxon>Alphaproteobacteria</taxon>
        <taxon>Sphingomonadales</taxon>
        <taxon>Sphingomonadaceae</taxon>
        <taxon>Sphingomonas</taxon>
    </lineage>
</organism>
<feature type="compositionally biased region" description="Polar residues" evidence="1">
    <location>
        <begin position="1"/>
        <end position="11"/>
    </location>
</feature>
<keyword evidence="3" id="KW-1185">Reference proteome</keyword>
<name>A0A2K8MLK8_9SPHN</name>
<gene>
    <name evidence="2" type="ORF">CVN68_19860</name>
</gene>
<feature type="compositionally biased region" description="Basic and acidic residues" evidence="1">
    <location>
        <begin position="12"/>
        <end position="22"/>
    </location>
</feature>
<dbReference type="KEGG" id="sphc:CVN68_19860"/>
<dbReference type="Proteomes" id="UP000229081">
    <property type="component" value="Chromosome"/>
</dbReference>
<evidence type="ECO:0000313" key="2">
    <source>
        <dbReference type="EMBL" id="ATY34772.1"/>
    </source>
</evidence>
<proteinExistence type="predicted"/>
<evidence type="ECO:0000313" key="3">
    <source>
        <dbReference type="Proteomes" id="UP000229081"/>
    </source>
</evidence>
<dbReference type="AlphaFoldDB" id="A0A2K8MLK8"/>
<dbReference type="OrthoDB" id="7596589at2"/>
<reference evidence="2 3" key="1">
    <citation type="submission" date="2017-11" db="EMBL/GenBank/DDBJ databases">
        <title>Complete genome sequence of Sphingomonas sp. Strain Cra20, a psychrotolerant potential plant growth promoting rhizobacteria.</title>
        <authorList>
            <person name="Luo Y."/>
        </authorList>
    </citation>
    <scope>NUCLEOTIDE SEQUENCE [LARGE SCALE GENOMIC DNA]</scope>
    <source>
        <strain evidence="2 3">Cra20</strain>
    </source>
</reference>
<accession>A0A2K8MLK8</accession>
<protein>
    <submittedName>
        <fullName evidence="2">Uncharacterized protein</fullName>
    </submittedName>
</protein>
<dbReference type="EMBL" id="CP024923">
    <property type="protein sequence ID" value="ATY34772.1"/>
    <property type="molecule type" value="Genomic_DNA"/>
</dbReference>
<evidence type="ECO:0000256" key="1">
    <source>
        <dbReference type="SAM" id="MobiDB-lite"/>
    </source>
</evidence>